<dbReference type="PANTHER" id="PTHR47706">
    <property type="entry name" value="NMRA-LIKE FAMILY PROTEIN"/>
    <property type="match status" value="1"/>
</dbReference>
<dbReference type="Proteomes" id="UP000664169">
    <property type="component" value="Unassembled WGS sequence"/>
</dbReference>
<evidence type="ECO:0000313" key="5">
    <source>
        <dbReference type="Proteomes" id="UP000664169"/>
    </source>
</evidence>
<evidence type="ECO:0000313" key="4">
    <source>
        <dbReference type="EMBL" id="CAF9914410.1"/>
    </source>
</evidence>
<gene>
    <name evidence="4" type="ORF">GOMPHAMPRED_008154</name>
</gene>
<name>A0A8H3IBA5_9LECA</name>
<comment type="caution">
    <text evidence="4">The sequence shown here is derived from an EMBL/GenBank/DDBJ whole genome shotgun (WGS) entry which is preliminary data.</text>
</comment>
<feature type="domain" description="NmrA-like" evidence="3">
    <location>
        <begin position="4"/>
        <end position="231"/>
    </location>
</feature>
<keyword evidence="1" id="KW-0521">NADP</keyword>
<dbReference type="OrthoDB" id="9984533at2759"/>
<accession>A0A8H3IBA5</accession>
<organism evidence="4 5">
    <name type="scientific">Gomphillus americanus</name>
    <dbReference type="NCBI Taxonomy" id="1940652"/>
    <lineage>
        <taxon>Eukaryota</taxon>
        <taxon>Fungi</taxon>
        <taxon>Dikarya</taxon>
        <taxon>Ascomycota</taxon>
        <taxon>Pezizomycotina</taxon>
        <taxon>Lecanoromycetes</taxon>
        <taxon>OSLEUM clade</taxon>
        <taxon>Ostropomycetidae</taxon>
        <taxon>Ostropales</taxon>
        <taxon>Graphidaceae</taxon>
        <taxon>Gomphilloideae</taxon>
        <taxon>Gomphillus</taxon>
    </lineage>
</organism>
<evidence type="ECO:0000259" key="3">
    <source>
        <dbReference type="Pfam" id="PF05368"/>
    </source>
</evidence>
<keyword evidence="2" id="KW-0560">Oxidoreductase</keyword>
<dbReference type="CDD" id="cd05259">
    <property type="entry name" value="PCBER_SDR_a"/>
    <property type="match status" value="1"/>
</dbReference>
<dbReference type="InterPro" id="IPR045312">
    <property type="entry name" value="PCBER-like"/>
</dbReference>
<dbReference type="EMBL" id="CAJPDQ010000009">
    <property type="protein sequence ID" value="CAF9914410.1"/>
    <property type="molecule type" value="Genomic_DNA"/>
</dbReference>
<dbReference type="AlphaFoldDB" id="A0A8H3IBA5"/>
<dbReference type="Gene3D" id="3.40.50.720">
    <property type="entry name" value="NAD(P)-binding Rossmann-like Domain"/>
    <property type="match status" value="1"/>
</dbReference>
<dbReference type="SUPFAM" id="SSF51735">
    <property type="entry name" value="NAD(P)-binding Rossmann-fold domains"/>
    <property type="match status" value="1"/>
</dbReference>
<proteinExistence type="predicted"/>
<dbReference type="Gene3D" id="3.90.25.10">
    <property type="entry name" value="UDP-galactose 4-epimerase, domain 1"/>
    <property type="match status" value="1"/>
</dbReference>
<dbReference type="Pfam" id="PF05368">
    <property type="entry name" value="NmrA"/>
    <property type="match status" value="1"/>
</dbReference>
<evidence type="ECO:0000256" key="2">
    <source>
        <dbReference type="ARBA" id="ARBA00023002"/>
    </source>
</evidence>
<keyword evidence="5" id="KW-1185">Reference proteome</keyword>
<evidence type="ECO:0000256" key="1">
    <source>
        <dbReference type="ARBA" id="ARBA00022857"/>
    </source>
</evidence>
<dbReference type="PANTHER" id="PTHR47706:SF9">
    <property type="entry name" value="NMRA-LIKE DOMAIN-CONTAINING PROTEIN-RELATED"/>
    <property type="match status" value="1"/>
</dbReference>
<dbReference type="GO" id="GO:0016491">
    <property type="term" value="F:oxidoreductase activity"/>
    <property type="evidence" value="ECO:0007669"/>
    <property type="project" value="UniProtKB-KW"/>
</dbReference>
<sequence length="296" mass="32420">MSFKSVVVVGGGGNLAPVLIKTLLQSSLKVTVLSRQSSRGTFPPDVNVVKISDEYPHDEIVAALKGHDAVVSTFTSVQKAVIDASIEAGIKRFVPAEFGSDNRSAEAQAAVPLWKDKVAAVDYLKSKESSGLSWTAVACNPFFDWAFNVTKGGFFKIDLKNKKALVFDNGNHLWSTSNLHQVGLAVRRVLENPEVVKNKYVFVESFTITQNQLLDGLEKGLDIKFDREVVDGKPWLAEQARQSAAGNVPAQYSAIIGWSILYGNFKDLKEYGNELLGIPLENFDESLKEIVESLKA</sequence>
<dbReference type="InterPro" id="IPR051609">
    <property type="entry name" value="NmrA/Isoflavone_reductase-like"/>
</dbReference>
<dbReference type="InterPro" id="IPR008030">
    <property type="entry name" value="NmrA-like"/>
</dbReference>
<protein>
    <recommendedName>
        <fullName evidence="3">NmrA-like domain-containing protein</fullName>
    </recommendedName>
</protein>
<dbReference type="InterPro" id="IPR036291">
    <property type="entry name" value="NAD(P)-bd_dom_sf"/>
</dbReference>
<reference evidence="4" key="1">
    <citation type="submission" date="2021-03" db="EMBL/GenBank/DDBJ databases">
        <authorList>
            <person name="Tagirdzhanova G."/>
        </authorList>
    </citation>
    <scope>NUCLEOTIDE SEQUENCE</scope>
</reference>